<dbReference type="PANTHER" id="PTHR30290:SF9">
    <property type="entry name" value="OLIGOPEPTIDE-BINDING PROTEIN APPA"/>
    <property type="match status" value="1"/>
</dbReference>
<keyword evidence="2" id="KW-0813">Transport</keyword>
<evidence type="ECO:0000313" key="5">
    <source>
        <dbReference type="EMBL" id="CAA9555442.1"/>
    </source>
</evidence>
<dbReference type="Gene3D" id="3.10.105.10">
    <property type="entry name" value="Dipeptide-binding Protein, Domain 3"/>
    <property type="match status" value="1"/>
</dbReference>
<dbReference type="Gene3D" id="3.90.76.10">
    <property type="entry name" value="Dipeptide-binding Protein, Domain 1"/>
    <property type="match status" value="1"/>
</dbReference>
<evidence type="ECO:0000256" key="3">
    <source>
        <dbReference type="ARBA" id="ARBA00022729"/>
    </source>
</evidence>
<keyword evidence="3" id="KW-0732">Signal</keyword>
<accession>A0A6J4UNN0</accession>
<dbReference type="EMBL" id="CADCWK010000122">
    <property type="protein sequence ID" value="CAA9555442.1"/>
    <property type="molecule type" value="Genomic_DNA"/>
</dbReference>
<dbReference type="AlphaFoldDB" id="A0A6J4UNN0"/>
<dbReference type="CDD" id="cd00995">
    <property type="entry name" value="PBP2_NikA_DppA_OppA_like"/>
    <property type="match status" value="1"/>
</dbReference>
<evidence type="ECO:0000259" key="4">
    <source>
        <dbReference type="Pfam" id="PF00496"/>
    </source>
</evidence>
<dbReference type="Pfam" id="PF00496">
    <property type="entry name" value="SBP_bac_5"/>
    <property type="match status" value="1"/>
</dbReference>
<dbReference type="InterPro" id="IPR000914">
    <property type="entry name" value="SBP_5_dom"/>
</dbReference>
<gene>
    <name evidence="5" type="ORF">AVDCRST_MAG33-1243</name>
</gene>
<dbReference type="InterPro" id="IPR030678">
    <property type="entry name" value="Peptide/Ni-bd"/>
</dbReference>
<dbReference type="Gene3D" id="3.40.190.10">
    <property type="entry name" value="Periplasmic binding protein-like II"/>
    <property type="match status" value="1"/>
</dbReference>
<dbReference type="PANTHER" id="PTHR30290">
    <property type="entry name" value="PERIPLASMIC BINDING COMPONENT OF ABC TRANSPORTER"/>
    <property type="match status" value="1"/>
</dbReference>
<protein>
    <submittedName>
        <fullName evidence="5">ABC transporter, substrate-binding protein (Cluster 5, nickel/peptides/opines)</fullName>
    </submittedName>
</protein>
<dbReference type="InterPro" id="IPR039424">
    <property type="entry name" value="SBP_5"/>
</dbReference>
<dbReference type="PIRSF" id="PIRSF002741">
    <property type="entry name" value="MppA"/>
    <property type="match status" value="1"/>
</dbReference>
<dbReference type="GO" id="GO:0015833">
    <property type="term" value="P:peptide transport"/>
    <property type="evidence" value="ECO:0007669"/>
    <property type="project" value="TreeGrafter"/>
</dbReference>
<sequence length="559" mass="60070">MRDLNQTSQNLLRSAVSRRTILRGVGAAGAGAAAIALGDITSASLVRGPEIGARFQDGTPVTGGVLRLTGHQDIPGLSPEDAGATVPFVAIVQIFNGLVELDENLEFQPVLATALPEVSADGLTYTITLREDVTFSNGDPFTSADVKYTMDWIMDPANASISAGAFEGIVTSVEAPDPTTVVVTLAQPNAAFNALIGATLILPSTYHEATGQEAFAQAPVGTGPFVVNSFDPAARVLLDANPTHFRGRPLVDQFQLDVVPEASVRAEALENGEADNSIWALTPEDAARLTEDPNYKTYSTLNFAVLHFPLNNEHPILSDVNVRRAMMYAIDRQLIVDEIYLGAAQVATSNLSPAVATYYNPDVTMYPYDPEQAIALLEESGWVAGDGDVRTKDGQELTFTISIPAGDSTRRGVAEVVQEFLLDVGIEVQLEEVPVAQILELLPAGEADAGLFGWTYGDGGDPDAISVLSTDGSSNWSSYSNPRVDELLQQGINALTQEERIPIYQEIQQIISDEVPFLYIAFLQGLTHFSNRVQNLPEEVLAIDELYKKAYTWGLDPAS</sequence>
<evidence type="ECO:0000256" key="2">
    <source>
        <dbReference type="ARBA" id="ARBA00022448"/>
    </source>
</evidence>
<dbReference type="GO" id="GO:1904680">
    <property type="term" value="F:peptide transmembrane transporter activity"/>
    <property type="evidence" value="ECO:0007669"/>
    <property type="project" value="TreeGrafter"/>
</dbReference>
<name>A0A6J4UNN0_9BACT</name>
<evidence type="ECO:0000256" key="1">
    <source>
        <dbReference type="ARBA" id="ARBA00005695"/>
    </source>
</evidence>
<comment type="similarity">
    <text evidence="1">Belongs to the bacterial solute-binding protein 5 family.</text>
</comment>
<feature type="domain" description="Solute-binding protein family 5" evidence="4">
    <location>
        <begin position="106"/>
        <end position="469"/>
    </location>
</feature>
<dbReference type="PROSITE" id="PS51318">
    <property type="entry name" value="TAT"/>
    <property type="match status" value="1"/>
</dbReference>
<dbReference type="InterPro" id="IPR006311">
    <property type="entry name" value="TAT_signal"/>
</dbReference>
<dbReference type="GO" id="GO:0030288">
    <property type="term" value="C:outer membrane-bounded periplasmic space"/>
    <property type="evidence" value="ECO:0007669"/>
    <property type="project" value="UniProtKB-ARBA"/>
</dbReference>
<reference evidence="5" key="1">
    <citation type="submission" date="2020-02" db="EMBL/GenBank/DDBJ databases">
        <authorList>
            <person name="Meier V. D."/>
        </authorList>
    </citation>
    <scope>NUCLEOTIDE SEQUENCE</scope>
    <source>
        <strain evidence="5">AVDCRST_MAG33</strain>
    </source>
</reference>
<dbReference type="SUPFAM" id="SSF53850">
    <property type="entry name" value="Periplasmic binding protein-like II"/>
    <property type="match status" value="1"/>
</dbReference>
<dbReference type="GO" id="GO:0043190">
    <property type="term" value="C:ATP-binding cassette (ABC) transporter complex"/>
    <property type="evidence" value="ECO:0007669"/>
    <property type="project" value="InterPro"/>
</dbReference>
<organism evidence="5">
    <name type="scientific">uncultured Thermomicrobiales bacterium</name>
    <dbReference type="NCBI Taxonomy" id="1645740"/>
    <lineage>
        <taxon>Bacteria</taxon>
        <taxon>Pseudomonadati</taxon>
        <taxon>Thermomicrobiota</taxon>
        <taxon>Thermomicrobia</taxon>
        <taxon>Thermomicrobiales</taxon>
        <taxon>environmental samples</taxon>
    </lineage>
</organism>
<proteinExistence type="inferred from homology"/>